<dbReference type="Pfam" id="PF07727">
    <property type="entry name" value="RVT_2"/>
    <property type="match status" value="1"/>
</dbReference>
<accession>A0A6L2JCF3</accession>
<name>A0A6L2JCF3_TANCI</name>
<feature type="compositionally biased region" description="Polar residues" evidence="1">
    <location>
        <begin position="570"/>
        <end position="580"/>
    </location>
</feature>
<proteinExistence type="predicted"/>
<feature type="domain" description="Reverse transcriptase Ty1/copia-type" evidence="2">
    <location>
        <begin position="718"/>
        <end position="832"/>
    </location>
</feature>
<dbReference type="PANTHER" id="PTHR11439:SF483">
    <property type="entry name" value="PEPTIDE SYNTHASE GLIP-LIKE, PUTATIVE (AFU_ORTHOLOGUE AFUA_3G12920)-RELATED"/>
    <property type="match status" value="1"/>
</dbReference>
<dbReference type="InterPro" id="IPR013103">
    <property type="entry name" value="RVT_2"/>
</dbReference>
<comment type="caution">
    <text evidence="3">The sequence shown here is derived from an EMBL/GenBank/DDBJ whole genome shotgun (WGS) entry which is preliminary data.</text>
</comment>
<sequence>MSTTSDDIQSAGSDTCSPMLDRTDYESWAQHFRLYCKRFPKDIYMLVNHITEAKVIWNDIKMLMGNTRLTKKVYIRPEINVLDSDSANMGNSNIIPYEQYMKHNEGLVIPSGESFVPNDAYGMHENSAYVPDDSFTATLNIYKDQNKVENKLYAQDQSIQTAHMMLKPKTLCDEHSENDIVDPNPFHLKKAKPIQPTIYDGDEIFKPHHIPVIVHDSEETLVIAETTRQKMSEKMNDPECVAKIVKIIPPNYSKENFLAMFTPQTQLTPEQVFWSLDPEKRKAEELKANTPPLRKLVVTTVYPPNTPTHLVPITLPTKCKTPLESQNFQLHDTINKLQKENDCFRAENSKIKQHYKELYDSIKITCATHIKNITSLLNEIETLKTQVKGKMPAIPNENVILKIYVCNKCAIDVEPIPLIQRNNRNVQQGYLNHLKDTLDTLHEIVEEARSNRTSDNSLGYTCVYTKTSQELLEIMIASSEPRSNTKIDRTLPAKSVHTKNVEAHLRNNKSDLHKKNRVDSGISFKRAVVISNSNSYCKTCNKCMISFNHDECVAKFLKSSNKSQSRKFGESNSSGPTPNLLTPRPISSGLVPNSATVILYIPLTNKELAMLFQPLFDEYFDTSHVCQPVPPALAVHDLVFQPAPPALTDHVLVSPKGTPASFFIEEEAPSTSISSSSVQRSPSVHQGVVVDHMIAVPVDDVPFVNVCAPGPSSEATSSRENKARLVAKGYSQQEGIDFEESFASVTIIEAIRIFIANAASKNMTAYQMDVKTAFLNGELKEKVYVNQLQGFKDPDHPHHVYLLKKALYDLKQAPGAWYDTLSKFLLAKGFSKGLQISQSPGGIFLNQAKYANEILKKFGLNKCDPVDTPMMEQTKLDEDHSGIPVDQTCYRCMIGSLMYLTASRPDLVFVVCMCARYQSKPTIKHLEAVKWVFWYLQGTINMGLWYLKDTAMALTVYVDVDHAGCQDAHRSTSGSAQFLIDKEQVEKGVIELYFVRTEYQLADIFTKALPRVRFEFIRPWLGTQSLTPETIKRFTQSSLLNAACMKALNLLKKGLMIRGEDVEASKRKRSALGHKIQQLSKGSSEGSSIIPEVLDDPKDNYEHPSDTKVLTMKIEILLDPTSNKLLVGCALLRKKFKEDLFAYCIENGIFQDFQDTFEPSDENANIVNALQEPFVVKQDPGENSSQSPLQINHHCCYRYGDSLEDIFFHQCTCELCGKDGNSFTYDSTSNLVHDSPNDFNPPSQPPLYSCEFCGNDAQSDEFIKSSVENLVPILSESEGILDNMCDVPFHDNSPPLDISKDQFKDFFDSNDDSTSIDDDSFSIDNIEYVEAPPPDSELVSLESFSTSLNFLLEETNTFDNSLPKSETFCFDLEEISSGSTITRSNISLPDYEAFYDDHVKEISSGSTTTYSDSSLYDSFIFDLSINPFPPVDRSDFYEFADELAHIISPPVCDCFCFKNEPNSGISLWMWWRIFFQQENQEFIMLCPPIPPFN</sequence>
<reference evidence="3" key="1">
    <citation type="journal article" date="2019" name="Sci. Rep.">
        <title>Draft genome of Tanacetum cinerariifolium, the natural source of mosquito coil.</title>
        <authorList>
            <person name="Yamashiro T."/>
            <person name="Shiraishi A."/>
            <person name="Satake H."/>
            <person name="Nakayama K."/>
        </authorList>
    </citation>
    <scope>NUCLEOTIDE SEQUENCE</scope>
</reference>
<protein>
    <recommendedName>
        <fullName evidence="2">Reverse transcriptase Ty1/copia-type domain-containing protein</fullName>
    </recommendedName>
</protein>
<gene>
    <name evidence="3" type="ORF">Tci_005613</name>
</gene>
<feature type="region of interest" description="Disordered" evidence="1">
    <location>
        <begin position="564"/>
        <end position="586"/>
    </location>
</feature>
<evidence type="ECO:0000313" key="3">
    <source>
        <dbReference type="EMBL" id="GEU33635.1"/>
    </source>
</evidence>
<evidence type="ECO:0000256" key="1">
    <source>
        <dbReference type="SAM" id="MobiDB-lite"/>
    </source>
</evidence>
<organism evidence="3">
    <name type="scientific">Tanacetum cinerariifolium</name>
    <name type="common">Dalmatian daisy</name>
    <name type="synonym">Chrysanthemum cinerariifolium</name>
    <dbReference type="NCBI Taxonomy" id="118510"/>
    <lineage>
        <taxon>Eukaryota</taxon>
        <taxon>Viridiplantae</taxon>
        <taxon>Streptophyta</taxon>
        <taxon>Embryophyta</taxon>
        <taxon>Tracheophyta</taxon>
        <taxon>Spermatophyta</taxon>
        <taxon>Magnoliopsida</taxon>
        <taxon>eudicotyledons</taxon>
        <taxon>Gunneridae</taxon>
        <taxon>Pentapetalae</taxon>
        <taxon>asterids</taxon>
        <taxon>campanulids</taxon>
        <taxon>Asterales</taxon>
        <taxon>Asteraceae</taxon>
        <taxon>Asteroideae</taxon>
        <taxon>Anthemideae</taxon>
        <taxon>Anthemidinae</taxon>
        <taxon>Tanacetum</taxon>
    </lineage>
</organism>
<evidence type="ECO:0000259" key="2">
    <source>
        <dbReference type="Pfam" id="PF07727"/>
    </source>
</evidence>
<dbReference type="PANTHER" id="PTHR11439">
    <property type="entry name" value="GAG-POL-RELATED RETROTRANSPOSON"/>
    <property type="match status" value="1"/>
</dbReference>
<dbReference type="EMBL" id="BKCJ010000486">
    <property type="protein sequence ID" value="GEU33635.1"/>
    <property type="molecule type" value="Genomic_DNA"/>
</dbReference>